<dbReference type="InterPro" id="IPR000436">
    <property type="entry name" value="Sushi_SCR_CCP_dom"/>
</dbReference>
<dbReference type="PANTHER" id="PTHR24034:SF209">
    <property type="entry name" value="EGF-LIKE DOMAIN-CONTAINING PROTEIN"/>
    <property type="match status" value="1"/>
</dbReference>
<dbReference type="SUPFAM" id="SSF57196">
    <property type="entry name" value="EGF/Laminin"/>
    <property type="match status" value="3"/>
</dbReference>
<feature type="domain" description="EGF-like" evidence="8">
    <location>
        <begin position="620"/>
        <end position="660"/>
    </location>
</feature>
<feature type="domain" description="Sushi" evidence="10">
    <location>
        <begin position="739"/>
        <end position="802"/>
    </location>
</feature>
<dbReference type="PROSITE" id="PS50923">
    <property type="entry name" value="SUSHI"/>
    <property type="match status" value="4"/>
</dbReference>
<dbReference type="FunFam" id="2.10.25.10:FF:000037">
    <property type="entry name" value="Signal peptide, CUB domain and EGF-like domain-containing 2"/>
    <property type="match status" value="3"/>
</dbReference>
<evidence type="ECO:0000256" key="1">
    <source>
        <dbReference type="ARBA" id="ARBA00022536"/>
    </source>
</evidence>
<dbReference type="InterPro" id="IPR018097">
    <property type="entry name" value="EGF_Ca-bd_CS"/>
</dbReference>
<evidence type="ECO:0000256" key="3">
    <source>
        <dbReference type="ARBA" id="ARBA00022737"/>
    </source>
</evidence>
<dbReference type="PROSITE" id="PS01187">
    <property type="entry name" value="EGF_CA"/>
    <property type="match status" value="2"/>
</dbReference>
<dbReference type="Pfam" id="PF14670">
    <property type="entry name" value="FXa_inhibition"/>
    <property type="match status" value="4"/>
</dbReference>
<feature type="domain" description="Sushi" evidence="10">
    <location>
        <begin position="143"/>
        <end position="209"/>
    </location>
</feature>
<evidence type="ECO:0000256" key="5">
    <source>
        <dbReference type="ARBA" id="ARBA00023180"/>
    </source>
</evidence>
<evidence type="ECO:0000313" key="11">
    <source>
        <dbReference type="EMBL" id="GFY48525.1"/>
    </source>
</evidence>
<dbReference type="SMART" id="SM01411">
    <property type="entry name" value="Ephrin_rec_like"/>
    <property type="match status" value="1"/>
</dbReference>
<dbReference type="InterPro" id="IPR050751">
    <property type="entry name" value="ECM_structural_protein"/>
</dbReference>
<dbReference type="InterPro" id="IPR001881">
    <property type="entry name" value="EGF-like_Ca-bd_dom"/>
</dbReference>
<evidence type="ECO:0000256" key="4">
    <source>
        <dbReference type="ARBA" id="ARBA00023157"/>
    </source>
</evidence>
<protein>
    <submittedName>
        <fullName evidence="11">Sushi, von Willebrand factor type A, EGF and pentraxin domain-containing protein 1</fullName>
    </submittedName>
</protein>
<feature type="disulfide bond" evidence="7">
    <location>
        <begin position="112"/>
        <end position="139"/>
    </location>
</feature>
<evidence type="ECO:0000259" key="8">
    <source>
        <dbReference type="PROSITE" id="PS50026"/>
    </source>
</evidence>
<proteinExistence type="predicted"/>
<organism evidence="11 12">
    <name type="scientific">Trichonephila inaurata madagascariensis</name>
    <dbReference type="NCBI Taxonomy" id="2747483"/>
    <lineage>
        <taxon>Eukaryota</taxon>
        <taxon>Metazoa</taxon>
        <taxon>Ecdysozoa</taxon>
        <taxon>Arthropoda</taxon>
        <taxon>Chelicerata</taxon>
        <taxon>Arachnida</taxon>
        <taxon>Araneae</taxon>
        <taxon>Araneomorphae</taxon>
        <taxon>Entelegynae</taxon>
        <taxon>Araneoidea</taxon>
        <taxon>Nephilidae</taxon>
        <taxon>Trichonephila</taxon>
        <taxon>Trichonephila inaurata</taxon>
    </lineage>
</organism>
<dbReference type="Gene3D" id="2.10.25.10">
    <property type="entry name" value="Laminin"/>
    <property type="match status" value="9"/>
</dbReference>
<feature type="disulfide bond" evidence="7">
    <location>
        <begin position="709"/>
        <end position="736"/>
    </location>
</feature>
<sequence>METIPVDRIYFLLIAVSGHACSRSTKEWSTVTTKYRNVEHNGQISVFAYCLRRDFIVEGEDLISCENGLLTGDLPVCKKATNACAPLDLPLFGSKLCTVKAPTVGSVCTFYCTSTHYLRGSHRRICAQDLQWTGNEARCEERPECPTPPPLENGTVIGCSPSRILLFNDTCHFKCNESFQLEGPDYLTCGLSGKMVDDRGVERFPKCYTNSSQGTLQEENLKPLDPCTINRGGCDHFCNLMADIPACSCKKGFLLQRDGKTCRVKNVSETEEMEQTRTNKEYCNGQCGPHKCVQELTGIRCSCRRGYKLLPGNKTCEDINECSSKNFGCSHKCINTLGAAHCTCPKGYTLLKTNRKQCVDINECLHRNNFGCSHKCINTAGGARCGCPAGYKLHTQNKKICVDINECSDKNFGCSHQCINTFGGAHCACPKGYRLHENKKQCMDVDECADDQLNRCDHDCFNTEGGYNCSCHPGHVALGEFRCEPCRMNSYKSMDDEACIDCPVHSHTEGVGKTSWKECICNSGFSGNLMDSIPCQDINECAMDNFGCSDICSNTLGSAHCACPPGFELQEDQKTCSDIDECSLKNGGCDGICHNTVGNFSCSCLEGYVASVNDRYSCEDVDECKENNGDCSDKCINFKGGYHCTCPGGYHLHPDGKNCLAVHCPRVYVPHHSMLKCKNSLTTDQTEYKPGEMPEDAEFPVGTVCKVKCSKGYELNSDPTIVCRNNGHWNATPSECRVLQCPPLNPPDNGDVYPPSCKEGPMAVKEKCVFTCLPGFRITGQEVITCKNKLEWDFRKKTVCVPETHLYISCPDDVIVALQSNESTLEVALDSPETNAKKVHVSPKWVFLDTPTSFPAGETEVTFTGEDESGNKTVECSMSVFVVDKESPVFYDCPDILHVTGSSTGTAVDWEEPTAFDNVGITSLFKSLEPNTTLNLGVHFVEYIARDLAGNTAQCRFQINITSVDGCRDLEDPENGEANCMDWLNGKICQPSCHLNYTRSEEEPEYFACDDSGGWIPSDFISPCFPECPEDEFWSPQLEQCLGNYTETMP</sequence>
<keyword evidence="4 7" id="KW-1015">Disulfide bond</keyword>
<dbReference type="AlphaFoldDB" id="A0A8X7BYE9"/>
<feature type="domain" description="Sushi" evidence="10">
    <location>
        <begin position="82"/>
        <end position="141"/>
    </location>
</feature>
<feature type="domain" description="EGF-like" evidence="8">
    <location>
        <begin position="444"/>
        <end position="484"/>
    </location>
</feature>
<dbReference type="Gene3D" id="2.10.50.10">
    <property type="entry name" value="Tumor Necrosis Factor Receptor, subunit A, domain 2"/>
    <property type="match status" value="1"/>
</dbReference>
<dbReference type="Pfam" id="PF00084">
    <property type="entry name" value="Sushi"/>
    <property type="match status" value="4"/>
</dbReference>
<dbReference type="InterPro" id="IPR035976">
    <property type="entry name" value="Sushi/SCR/CCP_sf"/>
</dbReference>
<dbReference type="SUPFAM" id="SSF57184">
    <property type="entry name" value="Growth factor receptor domain"/>
    <property type="match status" value="2"/>
</dbReference>
<dbReference type="SMART" id="SM00181">
    <property type="entry name" value="EGF"/>
    <property type="match status" value="9"/>
</dbReference>
<dbReference type="GO" id="GO:0005509">
    <property type="term" value="F:calcium ion binding"/>
    <property type="evidence" value="ECO:0007669"/>
    <property type="project" value="InterPro"/>
</dbReference>
<comment type="caution">
    <text evidence="6">Lacks conserved residue(s) required for the propagation of feature annotation.</text>
</comment>
<dbReference type="CDD" id="cd00033">
    <property type="entry name" value="CCP"/>
    <property type="match status" value="4"/>
</dbReference>
<accession>A0A8X7BYE9</accession>
<feature type="domain" description="HYR" evidence="9">
    <location>
        <begin position="883"/>
        <end position="963"/>
    </location>
</feature>
<feature type="domain" description="Sushi" evidence="10">
    <location>
        <begin position="675"/>
        <end position="738"/>
    </location>
</feature>
<dbReference type="Pfam" id="PF12662">
    <property type="entry name" value="cEGF"/>
    <property type="match status" value="3"/>
</dbReference>
<dbReference type="PROSITE" id="PS01186">
    <property type="entry name" value="EGF_2"/>
    <property type="match status" value="3"/>
</dbReference>
<evidence type="ECO:0000259" key="9">
    <source>
        <dbReference type="PROSITE" id="PS50825"/>
    </source>
</evidence>
<dbReference type="FunFam" id="2.10.25.10:FF:000119">
    <property type="entry name" value="vitamin K-dependent protein S"/>
    <property type="match status" value="1"/>
</dbReference>
<dbReference type="PROSITE" id="PS50825">
    <property type="entry name" value="HYR"/>
    <property type="match status" value="1"/>
</dbReference>
<evidence type="ECO:0000313" key="12">
    <source>
        <dbReference type="Proteomes" id="UP000886998"/>
    </source>
</evidence>
<dbReference type="Pfam" id="PF07645">
    <property type="entry name" value="EGF_CA"/>
    <property type="match status" value="2"/>
</dbReference>
<dbReference type="InterPro" id="IPR026823">
    <property type="entry name" value="cEGF"/>
</dbReference>
<evidence type="ECO:0000256" key="7">
    <source>
        <dbReference type="PROSITE-ProRule" id="PRU00302"/>
    </source>
</evidence>
<keyword evidence="1 6" id="KW-0245">EGF-like domain</keyword>
<evidence type="ECO:0000256" key="2">
    <source>
        <dbReference type="ARBA" id="ARBA00022729"/>
    </source>
</evidence>
<dbReference type="InterPro" id="IPR009030">
    <property type="entry name" value="Growth_fac_rcpt_cys_sf"/>
</dbReference>
<evidence type="ECO:0000259" key="10">
    <source>
        <dbReference type="PROSITE" id="PS50923"/>
    </source>
</evidence>
<dbReference type="Proteomes" id="UP000886998">
    <property type="component" value="Unassembled WGS sequence"/>
</dbReference>
<keyword evidence="12" id="KW-1185">Reference proteome</keyword>
<dbReference type="CDD" id="cd00054">
    <property type="entry name" value="EGF_CA"/>
    <property type="match status" value="4"/>
</dbReference>
<gene>
    <name evidence="11" type="primary">Svep1_15</name>
    <name evidence="11" type="ORF">TNIN_370081</name>
</gene>
<dbReference type="OrthoDB" id="10045365at2759"/>
<dbReference type="PROSITE" id="PS00010">
    <property type="entry name" value="ASX_HYDROXYL"/>
    <property type="match status" value="3"/>
</dbReference>
<dbReference type="PANTHER" id="PTHR24034">
    <property type="entry name" value="EGF-LIKE DOMAIN-CONTAINING PROTEIN"/>
    <property type="match status" value="1"/>
</dbReference>
<dbReference type="EMBL" id="BMAV01006512">
    <property type="protein sequence ID" value="GFY48525.1"/>
    <property type="molecule type" value="Genomic_DNA"/>
</dbReference>
<keyword evidence="3" id="KW-0677">Repeat</keyword>
<reference evidence="11" key="1">
    <citation type="submission" date="2020-08" db="EMBL/GenBank/DDBJ databases">
        <title>Multicomponent nature underlies the extraordinary mechanical properties of spider dragline silk.</title>
        <authorList>
            <person name="Kono N."/>
            <person name="Nakamura H."/>
            <person name="Mori M."/>
            <person name="Yoshida Y."/>
            <person name="Ohtoshi R."/>
            <person name="Malay A.D."/>
            <person name="Moran D.A.P."/>
            <person name="Tomita M."/>
            <person name="Numata K."/>
            <person name="Arakawa K."/>
        </authorList>
    </citation>
    <scope>NUCLEOTIDE SEQUENCE</scope>
</reference>
<dbReference type="PROSITE" id="PS50026">
    <property type="entry name" value="EGF_3"/>
    <property type="match status" value="2"/>
</dbReference>
<comment type="caution">
    <text evidence="11">The sequence shown here is derived from an EMBL/GenBank/DDBJ whole genome shotgun (WGS) entry which is preliminary data.</text>
</comment>
<dbReference type="InterPro" id="IPR003410">
    <property type="entry name" value="HYR_dom"/>
</dbReference>
<dbReference type="SUPFAM" id="SSF57535">
    <property type="entry name" value="Complement control module/SCR domain"/>
    <property type="match status" value="4"/>
</dbReference>
<dbReference type="SMART" id="SM00032">
    <property type="entry name" value="CCP"/>
    <property type="match status" value="6"/>
</dbReference>
<evidence type="ECO:0000256" key="6">
    <source>
        <dbReference type="PROSITE-ProRule" id="PRU00076"/>
    </source>
</evidence>
<dbReference type="FunFam" id="2.10.25.10:FF:000005">
    <property type="entry name" value="Fibrillin 2"/>
    <property type="match status" value="1"/>
</dbReference>
<keyword evidence="5" id="KW-0325">Glycoprotein</keyword>
<dbReference type="InterPro" id="IPR000742">
    <property type="entry name" value="EGF"/>
</dbReference>
<dbReference type="InterPro" id="IPR000152">
    <property type="entry name" value="EGF-type_Asp/Asn_hydroxyl_site"/>
</dbReference>
<name>A0A8X7BYE9_9ARAC</name>
<keyword evidence="7" id="KW-0768">Sushi</keyword>
<keyword evidence="2" id="KW-0732">Signal</keyword>
<dbReference type="Gene3D" id="2.10.70.10">
    <property type="entry name" value="Complement Module, domain 1"/>
    <property type="match status" value="4"/>
</dbReference>
<dbReference type="SMART" id="SM00179">
    <property type="entry name" value="EGF_CA"/>
    <property type="match status" value="8"/>
</dbReference>
<dbReference type="InterPro" id="IPR049883">
    <property type="entry name" value="NOTCH1_EGF-like"/>
</dbReference>
<dbReference type="Pfam" id="PF02494">
    <property type="entry name" value="HYR"/>
    <property type="match status" value="2"/>
</dbReference>